<gene>
    <name evidence="1" type="ORF">DDR33_18920</name>
</gene>
<protein>
    <submittedName>
        <fullName evidence="1">Uncharacterized protein</fullName>
    </submittedName>
</protein>
<sequence length="59" mass="6543">MPVGAVSPQRKIAVVEDLSSKQVSLSYKQSLAEAECFMQAIDQYLFFENMLSLIPGVSF</sequence>
<organism evidence="1 2">
    <name type="scientific">Pararcticibacter amylolyticus</name>
    <dbReference type="NCBI Taxonomy" id="2173175"/>
    <lineage>
        <taxon>Bacteria</taxon>
        <taxon>Pseudomonadati</taxon>
        <taxon>Bacteroidota</taxon>
        <taxon>Sphingobacteriia</taxon>
        <taxon>Sphingobacteriales</taxon>
        <taxon>Sphingobacteriaceae</taxon>
        <taxon>Pararcticibacter</taxon>
    </lineage>
</organism>
<dbReference type="EMBL" id="QEAS01000017">
    <property type="protein sequence ID" value="PWG79122.1"/>
    <property type="molecule type" value="Genomic_DNA"/>
</dbReference>
<dbReference type="AlphaFoldDB" id="A0A2U2PCP2"/>
<dbReference type="Proteomes" id="UP000245647">
    <property type="component" value="Unassembled WGS sequence"/>
</dbReference>
<accession>A0A2U2PCP2</accession>
<evidence type="ECO:0000313" key="2">
    <source>
        <dbReference type="Proteomes" id="UP000245647"/>
    </source>
</evidence>
<keyword evidence="2" id="KW-1185">Reference proteome</keyword>
<name>A0A2U2PCP2_9SPHI</name>
<comment type="caution">
    <text evidence="1">The sequence shown here is derived from an EMBL/GenBank/DDBJ whole genome shotgun (WGS) entry which is preliminary data.</text>
</comment>
<proteinExistence type="predicted"/>
<reference evidence="1 2" key="1">
    <citation type="submission" date="2018-04" db="EMBL/GenBank/DDBJ databases">
        <title>Pedobacter chongqingensis sp. nov., isolated from a rottenly hemp rope.</title>
        <authorList>
            <person name="Cai Y."/>
        </authorList>
    </citation>
    <scope>NUCLEOTIDE SEQUENCE [LARGE SCALE GENOMIC DNA]</scope>
    <source>
        <strain evidence="1 2">FJ4-8</strain>
    </source>
</reference>
<evidence type="ECO:0000313" key="1">
    <source>
        <dbReference type="EMBL" id="PWG79122.1"/>
    </source>
</evidence>